<name>A0A848DC38_9EURY</name>
<dbReference type="EMBL" id="WNEG01000087">
    <property type="protein sequence ID" value="NMG83535.1"/>
    <property type="molecule type" value="Genomic_DNA"/>
</dbReference>
<gene>
    <name evidence="2" type="ORF">GIS02_04940</name>
</gene>
<accession>A0A848DC38</accession>
<dbReference type="InterPro" id="IPR052747">
    <property type="entry name" value="TA_system_RelE_toxin"/>
</dbReference>
<organism evidence="2 3">
    <name type="scientific">Candidatus Ethanoperedens thermophilum</name>
    <dbReference type="NCBI Taxonomy" id="2766897"/>
    <lineage>
        <taxon>Archaea</taxon>
        <taxon>Methanobacteriati</taxon>
        <taxon>Methanobacteriota</taxon>
        <taxon>Stenosarchaea group</taxon>
        <taxon>Methanomicrobia</taxon>
        <taxon>Methanosarcinales</taxon>
        <taxon>Methanosarcinales incertae sedis</taxon>
        <taxon>GOM Arc I cluster</taxon>
        <taxon>Candidatus Ethanoperedens</taxon>
    </lineage>
</organism>
<proteinExistence type="predicted"/>
<keyword evidence="1" id="KW-1277">Toxin-antitoxin system</keyword>
<dbReference type="Gene3D" id="3.30.2310.20">
    <property type="entry name" value="RelE-like"/>
    <property type="match status" value="1"/>
</dbReference>
<dbReference type="InterPro" id="IPR035093">
    <property type="entry name" value="RelE/ParE_toxin_dom_sf"/>
</dbReference>
<evidence type="ECO:0000256" key="1">
    <source>
        <dbReference type="ARBA" id="ARBA00022649"/>
    </source>
</evidence>
<sequence>MNYRVVIPKPVQKQLDDLPDAVYDRIIKKIKMLEEHPHPRGCIKLKGYENEYRIRIGNYRIRYEVCDQEYVLILLHCKHRKSVYKD</sequence>
<dbReference type="PANTHER" id="PTHR38813">
    <property type="match status" value="1"/>
</dbReference>
<dbReference type="AlphaFoldDB" id="A0A848DC38"/>
<comment type="caution">
    <text evidence="2">The sequence shown here is derived from an EMBL/GenBank/DDBJ whole genome shotgun (WGS) entry which is preliminary data.</text>
</comment>
<dbReference type="SUPFAM" id="SSF143011">
    <property type="entry name" value="RelE-like"/>
    <property type="match status" value="1"/>
</dbReference>
<evidence type="ECO:0000313" key="2">
    <source>
        <dbReference type="EMBL" id="NMG83535.1"/>
    </source>
</evidence>
<evidence type="ECO:0000313" key="3">
    <source>
        <dbReference type="Proteomes" id="UP000606580"/>
    </source>
</evidence>
<protein>
    <submittedName>
        <fullName evidence="2">Type II toxin-antitoxin system mRNA interferase toxin, RelE/StbE family</fullName>
    </submittedName>
</protein>
<dbReference type="PANTHER" id="PTHR38813:SF1">
    <property type="entry name" value="TOXIN RELE1-RELATED"/>
    <property type="match status" value="1"/>
</dbReference>
<dbReference type="Proteomes" id="UP000606580">
    <property type="component" value="Unassembled WGS sequence"/>
</dbReference>
<dbReference type="Pfam" id="PF05016">
    <property type="entry name" value="ParE_toxin"/>
    <property type="match status" value="1"/>
</dbReference>
<dbReference type="InterPro" id="IPR007712">
    <property type="entry name" value="RelE/ParE_toxin"/>
</dbReference>
<reference evidence="2" key="1">
    <citation type="journal article" date="2020" name="MBio">
        <title>'Candidatus Ethanoperedens,' a Thermophilic Genus of Archaea Mediating the Anaerobic Oxidation of Ethane.</title>
        <authorList>
            <person name="Hahn C.J."/>
            <person name="Laso-Perez R."/>
            <person name="Vulcano F."/>
            <person name="Vaziourakis K.M."/>
            <person name="Stokke R."/>
            <person name="Steen I.H."/>
            <person name="Teske A."/>
            <person name="Boetius A."/>
            <person name="Liebeke M."/>
            <person name="Amann R."/>
            <person name="Knittel K."/>
            <person name="Wegener G."/>
        </authorList>
    </citation>
    <scope>NUCLEOTIDE SEQUENCE</scope>
    <source>
        <strain evidence="2">GoM-Arc1-LC-WB58</strain>
    </source>
</reference>